<evidence type="ECO:0000313" key="10">
    <source>
        <dbReference type="Proteomes" id="UP001165082"/>
    </source>
</evidence>
<dbReference type="AlphaFoldDB" id="A0A9W7AKV7"/>
<feature type="compositionally biased region" description="Polar residues" evidence="7">
    <location>
        <begin position="76"/>
        <end position="95"/>
    </location>
</feature>
<evidence type="ECO:0000256" key="6">
    <source>
        <dbReference type="PROSITE-ProRule" id="PRU01023"/>
    </source>
</evidence>
<comment type="caution">
    <text evidence="6">Lacks conserved residue(s) required for the propagation of feature annotation.</text>
</comment>
<gene>
    <name evidence="9" type="ORF">TrRE_jg1678</name>
</gene>
<keyword evidence="4 6" id="KW-0949">S-adenosyl-L-methionine</keyword>
<evidence type="ECO:0000259" key="8">
    <source>
        <dbReference type="PROSITE" id="PS51686"/>
    </source>
</evidence>
<evidence type="ECO:0000256" key="4">
    <source>
        <dbReference type="ARBA" id="ARBA00022691"/>
    </source>
</evidence>
<sequence length="641" mass="69669">MNDDFMAAMVGAAQSQDAKLAKKGPKKAKKSKRSRDKAEEEEKGGAKGVVEGASVNAEPKANKKSKKCQEKKGPNSLRNAIKNSNSKGETLTSSQRKANELWFRKANYGEILFKAYYKGQSDGVIVGSRDNEGGQGLSKKEKKRRRKREEVEFNDFINCLSTPLPITFRIRSTLSSAVMGSLTATLSRSINLHPVRYDPAGLIFQCPDEYNKASISKRGDKHESPVAAFLRNGLGEGTLARQEVVSMFPVLALKVASGDSCLDLCASPGSKTMQLLEGAGEGGLVVANDIHPGRVSALHDAIVGRSGLPPTTLSRLVIGCHDGSKFPKPKGGGFDKVLTDVPCSGDGTIRKDGSIMPRWNPSISNGLHGIQVEIAWRGLQLLKLGGVMAYSTCTFNPIEDEAVVQELVRRGGGAIEVIDWPDDVLPGLKRRKGRVAWRVADHVEGGEDNEDDEVKIRWHDGGFEDAKRAGMAGAVGSLWPKANKNYGLEKCCRFLPQDQNTGGFFVALLRKNSKVVGAGKEDSGGREAGTDKVEEGGGKTFVPIDDRSLKRLEGIDWKVNSDELRKRLWVTTQDKSSVMLCPRRFWEMYAGEMVKVGELQGGGWGGLLNAQHAGVKVLERKEGSLDYEIVDEGLCKEEGLL</sequence>
<dbReference type="OrthoDB" id="6093671at2759"/>
<dbReference type="Proteomes" id="UP001165082">
    <property type="component" value="Unassembled WGS sequence"/>
</dbReference>
<dbReference type="Pfam" id="PF01189">
    <property type="entry name" value="Methyltr_RsmB-F"/>
    <property type="match status" value="1"/>
</dbReference>
<name>A0A9W7AKV7_9STRA</name>
<dbReference type="PROSITE" id="PS01153">
    <property type="entry name" value="NOL1_NOP2_SUN"/>
    <property type="match status" value="1"/>
</dbReference>
<proteinExistence type="inferred from homology"/>
<dbReference type="InterPro" id="IPR001678">
    <property type="entry name" value="MeTrfase_RsmB-F_NOP2_dom"/>
</dbReference>
<feature type="binding site" evidence="6">
    <location>
        <position position="322"/>
    </location>
    <ligand>
        <name>S-adenosyl-L-methionine</name>
        <dbReference type="ChEBI" id="CHEBI:59789"/>
    </ligand>
</feature>
<keyword evidence="2 6" id="KW-0489">Methyltransferase</keyword>
<dbReference type="GO" id="GO:0008173">
    <property type="term" value="F:RNA methyltransferase activity"/>
    <property type="evidence" value="ECO:0007669"/>
    <property type="project" value="InterPro"/>
</dbReference>
<evidence type="ECO:0000256" key="3">
    <source>
        <dbReference type="ARBA" id="ARBA00022679"/>
    </source>
</evidence>
<dbReference type="PRINTS" id="PR02008">
    <property type="entry name" value="RCMTFAMILY"/>
</dbReference>
<dbReference type="PANTHER" id="PTHR22808:SF1">
    <property type="entry name" value="RNA CYTOSINE-C(5)-METHYLTRANSFERASE NSUN2-RELATED"/>
    <property type="match status" value="1"/>
</dbReference>
<dbReference type="PROSITE" id="PS51686">
    <property type="entry name" value="SAM_MT_RSMB_NOP"/>
    <property type="match status" value="1"/>
</dbReference>
<evidence type="ECO:0000313" key="9">
    <source>
        <dbReference type="EMBL" id="GMH71227.1"/>
    </source>
</evidence>
<dbReference type="PANTHER" id="PTHR22808">
    <property type="entry name" value="NCL1 YEAST -RELATED NOL1/NOP2/FMU SUN DOMAIN-CONTAINING"/>
    <property type="match status" value="1"/>
</dbReference>
<comment type="similarity">
    <text evidence="1 6">Belongs to the class I-like SAM-binding methyltransferase superfamily. RsmB/NOP family.</text>
</comment>
<feature type="compositionally biased region" description="Basic and acidic residues" evidence="7">
    <location>
        <begin position="36"/>
        <end position="45"/>
    </location>
</feature>
<dbReference type="GO" id="GO:0001510">
    <property type="term" value="P:RNA methylation"/>
    <property type="evidence" value="ECO:0007669"/>
    <property type="project" value="InterPro"/>
</dbReference>
<dbReference type="EMBL" id="BRXZ01004240">
    <property type="protein sequence ID" value="GMH71227.1"/>
    <property type="molecule type" value="Genomic_DNA"/>
</dbReference>
<protein>
    <recommendedName>
        <fullName evidence="8">SAM-dependent MTase RsmB/NOP-type domain-containing protein</fullName>
    </recommendedName>
</protein>
<feature type="active site" description="Nucleophile" evidence="6">
    <location>
        <position position="393"/>
    </location>
</feature>
<accession>A0A9W7AKV7</accession>
<dbReference type="SUPFAM" id="SSF53335">
    <property type="entry name" value="S-adenosyl-L-methionine-dependent methyltransferases"/>
    <property type="match status" value="1"/>
</dbReference>
<organism evidence="9 10">
    <name type="scientific">Triparma retinervis</name>
    <dbReference type="NCBI Taxonomy" id="2557542"/>
    <lineage>
        <taxon>Eukaryota</taxon>
        <taxon>Sar</taxon>
        <taxon>Stramenopiles</taxon>
        <taxon>Ochrophyta</taxon>
        <taxon>Bolidophyceae</taxon>
        <taxon>Parmales</taxon>
        <taxon>Triparmaceae</taxon>
        <taxon>Triparma</taxon>
    </lineage>
</organism>
<dbReference type="InterPro" id="IPR018314">
    <property type="entry name" value="RsmB/NOL1/NOP2-like_CS"/>
</dbReference>
<feature type="binding site" evidence="6">
    <location>
        <position position="340"/>
    </location>
    <ligand>
        <name>S-adenosyl-L-methionine</name>
        <dbReference type="ChEBI" id="CHEBI:59789"/>
    </ligand>
</feature>
<dbReference type="GO" id="GO:0003723">
    <property type="term" value="F:RNA binding"/>
    <property type="evidence" value="ECO:0007669"/>
    <property type="project" value="UniProtKB-UniRule"/>
</dbReference>
<dbReference type="InterPro" id="IPR023267">
    <property type="entry name" value="RCMT"/>
</dbReference>
<keyword evidence="10" id="KW-1185">Reference proteome</keyword>
<evidence type="ECO:0000256" key="7">
    <source>
        <dbReference type="SAM" id="MobiDB-lite"/>
    </source>
</evidence>
<dbReference type="InterPro" id="IPR049560">
    <property type="entry name" value="MeTrfase_RsmB-F_NOP2_cat"/>
</dbReference>
<evidence type="ECO:0000256" key="2">
    <source>
        <dbReference type="ARBA" id="ARBA00022603"/>
    </source>
</evidence>
<dbReference type="InterPro" id="IPR029063">
    <property type="entry name" value="SAM-dependent_MTases_sf"/>
</dbReference>
<feature type="compositionally biased region" description="Basic residues" evidence="7">
    <location>
        <begin position="21"/>
        <end position="35"/>
    </location>
</feature>
<evidence type="ECO:0000256" key="5">
    <source>
        <dbReference type="ARBA" id="ARBA00022884"/>
    </source>
</evidence>
<feature type="domain" description="SAM-dependent MTase RsmB/NOP-type" evidence="8">
    <location>
        <begin position="156"/>
        <end position="512"/>
    </location>
</feature>
<feature type="region of interest" description="Disordered" evidence="7">
    <location>
        <begin position="1"/>
        <end position="95"/>
    </location>
</feature>
<keyword evidence="3 6" id="KW-0808">Transferase</keyword>
<comment type="caution">
    <text evidence="9">The sequence shown here is derived from an EMBL/GenBank/DDBJ whole genome shotgun (WGS) entry which is preliminary data.</text>
</comment>
<keyword evidence="5 6" id="KW-0694">RNA-binding</keyword>
<reference evidence="9" key="1">
    <citation type="submission" date="2022-07" db="EMBL/GenBank/DDBJ databases">
        <title>Genome analysis of Parmales, a sister group of diatoms, reveals the evolutionary specialization of diatoms from phago-mixotrophs to photoautotrophs.</title>
        <authorList>
            <person name="Ban H."/>
            <person name="Sato S."/>
            <person name="Yoshikawa S."/>
            <person name="Kazumasa Y."/>
            <person name="Nakamura Y."/>
            <person name="Ichinomiya M."/>
            <person name="Saitoh K."/>
            <person name="Sato N."/>
            <person name="Blanc-Mathieu R."/>
            <person name="Endo H."/>
            <person name="Kuwata A."/>
            <person name="Ogata H."/>
        </authorList>
    </citation>
    <scope>NUCLEOTIDE SEQUENCE</scope>
</reference>
<feature type="binding site" evidence="6">
    <location>
        <position position="289"/>
    </location>
    <ligand>
        <name>S-adenosyl-L-methionine</name>
        <dbReference type="ChEBI" id="CHEBI:59789"/>
    </ligand>
</feature>
<evidence type="ECO:0000256" key="1">
    <source>
        <dbReference type="ARBA" id="ARBA00007494"/>
    </source>
</evidence>
<dbReference type="Gene3D" id="3.40.50.150">
    <property type="entry name" value="Vaccinia Virus protein VP39"/>
    <property type="match status" value="1"/>
</dbReference>